<dbReference type="AlphaFoldDB" id="A0A0H2KTR3"/>
<evidence type="ECO:0000256" key="1">
    <source>
        <dbReference type="SAM" id="MobiDB-lite"/>
    </source>
</evidence>
<protein>
    <recommendedName>
        <fullName evidence="4">DUF2630 family protein</fullName>
    </recommendedName>
</protein>
<evidence type="ECO:0008006" key="4">
    <source>
        <dbReference type="Google" id="ProtNLM"/>
    </source>
</evidence>
<proteinExistence type="predicted"/>
<dbReference type="Proteomes" id="UP000035265">
    <property type="component" value="Unassembled WGS sequence"/>
</dbReference>
<accession>A0A0H2KTR3</accession>
<dbReference type="Pfam" id="PF10944">
    <property type="entry name" value="DUF2630"/>
    <property type="match status" value="1"/>
</dbReference>
<sequence length="82" mass="9334">MATDGGIRRTISDLVAQERELREQLAQGEITGRQEHERLHAIEVELDQCWDLLRQRDAAREFGSDPDAATVRDPGTVENYLD</sequence>
<keyword evidence="3" id="KW-1185">Reference proteome</keyword>
<dbReference type="RefSeq" id="WP_047230971.1">
    <property type="nucleotide sequence ID" value="NZ_JNBQ01000001.1"/>
</dbReference>
<comment type="caution">
    <text evidence="2">The sequence shown here is derived from an EMBL/GenBank/DDBJ whole genome shotgun (WGS) entry which is preliminary data.</text>
</comment>
<reference evidence="2 3" key="1">
    <citation type="submission" date="2014-05" db="EMBL/GenBank/DDBJ databases">
        <title>Cellulosimicrobium funkei U11 genome.</title>
        <authorList>
            <person name="Hu C."/>
            <person name="Gong Y."/>
            <person name="Wan W."/>
            <person name="Jiang M."/>
        </authorList>
    </citation>
    <scope>NUCLEOTIDE SEQUENCE [LARGE SCALE GENOMIC DNA]</scope>
    <source>
        <strain evidence="2 3">U11</strain>
    </source>
</reference>
<name>A0A0H2KTR3_9MICO</name>
<dbReference type="InterPro" id="IPR020311">
    <property type="entry name" value="Uncharacterised_Rv0898c"/>
</dbReference>
<organism evidence="2 3">
    <name type="scientific">Cellulosimicrobium funkei</name>
    <dbReference type="NCBI Taxonomy" id="264251"/>
    <lineage>
        <taxon>Bacteria</taxon>
        <taxon>Bacillati</taxon>
        <taxon>Actinomycetota</taxon>
        <taxon>Actinomycetes</taxon>
        <taxon>Micrococcales</taxon>
        <taxon>Promicromonosporaceae</taxon>
        <taxon>Cellulosimicrobium</taxon>
    </lineage>
</organism>
<evidence type="ECO:0000313" key="3">
    <source>
        <dbReference type="Proteomes" id="UP000035265"/>
    </source>
</evidence>
<evidence type="ECO:0000313" key="2">
    <source>
        <dbReference type="EMBL" id="KLN36478.1"/>
    </source>
</evidence>
<dbReference type="STRING" id="264251.FB00_01110"/>
<gene>
    <name evidence="2" type="ORF">FB00_01110</name>
</gene>
<dbReference type="EMBL" id="JNBQ01000001">
    <property type="protein sequence ID" value="KLN36478.1"/>
    <property type="molecule type" value="Genomic_DNA"/>
</dbReference>
<dbReference type="PATRIC" id="fig|264251.5.peg.227"/>
<feature type="region of interest" description="Disordered" evidence="1">
    <location>
        <begin position="61"/>
        <end position="82"/>
    </location>
</feature>